<dbReference type="EMBL" id="JARK01001546">
    <property type="protein sequence ID" value="EYB91121.1"/>
    <property type="molecule type" value="Genomic_DNA"/>
</dbReference>
<accession>A0A016SL85</accession>
<protein>
    <submittedName>
        <fullName evidence="1">Uncharacterized protein</fullName>
    </submittedName>
</protein>
<sequence length="92" mass="10314">MLLPVLGDMASNPLGPQVQGKDARCLSTLYLRSLLTWQLCPLCYHSCSKTGLFLHIAYCFVRIIAKISTSLYFQLLAFAEAKLKESSREDKS</sequence>
<proteinExistence type="predicted"/>
<dbReference type="Proteomes" id="UP000024635">
    <property type="component" value="Unassembled WGS sequence"/>
</dbReference>
<reference evidence="2" key="1">
    <citation type="journal article" date="2015" name="Nat. Genet.">
        <title>The genome and transcriptome of the zoonotic hookworm Ancylostoma ceylanicum identify infection-specific gene families.</title>
        <authorList>
            <person name="Schwarz E.M."/>
            <person name="Hu Y."/>
            <person name="Antoshechkin I."/>
            <person name="Miller M.M."/>
            <person name="Sternberg P.W."/>
            <person name="Aroian R.V."/>
        </authorList>
    </citation>
    <scope>NUCLEOTIDE SEQUENCE</scope>
    <source>
        <strain evidence="2">HY135</strain>
    </source>
</reference>
<dbReference type="AlphaFoldDB" id="A0A016SL85"/>
<gene>
    <name evidence="1" type="primary">Acey_s0210.g2140</name>
    <name evidence="1" type="ORF">Y032_0210g2140</name>
</gene>
<organism evidence="1 2">
    <name type="scientific">Ancylostoma ceylanicum</name>
    <dbReference type="NCBI Taxonomy" id="53326"/>
    <lineage>
        <taxon>Eukaryota</taxon>
        <taxon>Metazoa</taxon>
        <taxon>Ecdysozoa</taxon>
        <taxon>Nematoda</taxon>
        <taxon>Chromadorea</taxon>
        <taxon>Rhabditida</taxon>
        <taxon>Rhabditina</taxon>
        <taxon>Rhabditomorpha</taxon>
        <taxon>Strongyloidea</taxon>
        <taxon>Ancylostomatidae</taxon>
        <taxon>Ancylostomatinae</taxon>
        <taxon>Ancylostoma</taxon>
    </lineage>
</organism>
<comment type="caution">
    <text evidence="1">The sequence shown here is derived from an EMBL/GenBank/DDBJ whole genome shotgun (WGS) entry which is preliminary data.</text>
</comment>
<evidence type="ECO:0000313" key="2">
    <source>
        <dbReference type="Proteomes" id="UP000024635"/>
    </source>
</evidence>
<name>A0A016SL85_9BILA</name>
<evidence type="ECO:0000313" key="1">
    <source>
        <dbReference type="EMBL" id="EYB91121.1"/>
    </source>
</evidence>
<keyword evidence="2" id="KW-1185">Reference proteome</keyword>